<keyword evidence="1" id="KW-0812">Transmembrane</keyword>
<evidence type="ECO:0008006" key="4">
    <source>
        <dbReference type="Google" id="ProtNLM"/>
    </source>
</evidence>
<evidence type="ECO:0000256" key="1">
    <source>
        <dbReference type="SAM" id="Phobius"/>
    </source>
</evidence>
<feature type="transmembrane region" description="Helical" evidence="1">
    <location>
        <begin position="7"/>
        <end position="27"/>
    </location>
</feature>
<sequence>MRPAPALRPWTALTIGAVLCVLAAAALGARAELSVVAAGLGLASIAAYGTARTRSGLPGAAVAWLGAGCVAGILSWGLGEDYRFGYALAAFQLLVGAVLLPGHLRRSARRAAADARAGRSGG</sequence>
<evidence type="ECO:0000313" key="3">
    <source>
        <dbReference type="Proteomes" id="UP001500886"/>
    </source>
</evidence>
<keyword evidence="1" id="KW-1133">Transmembrane helix</keyword>
<accession>A0ABN3TXV6</accession>
<feature type="transmembrane region" description="Helical" evidence="1">
    <location>
        <begin position="84"/>
        <end position="102"/>
    </location>
</feature>
<dbReference type="EMBL" id="BAAASL010000015">
    <property type="protein sequence ID" value="GAA2720644.1"/>
    <property type="molecule type" value="Genomic_DNA"/>
</dbReference>
<reference evidence="2 3" key="1">
    <citation type="journal article" date="2019" name="Int. J. Syst. Evol. Microbiol.">
        <title>The Global Catalogue of Microorganisms (GCM) 10K type strain sequencing project: providing services to taxonomists for standard genome sequencing and annotation.</title>
        <authorList>
            <consortium name="The Broad Institute Genomics Platform"/>
            <consortium name="The Broad Institute Genome Sequencing Center for Infectious Disease"/>
            <person name="Wu L."/>
            <person name="Ma J."/>
        </authorList>
    </citation>
    <scope>NUCLEOTIDE SEQUENCE [LARGE SCALE GENOMIC DNA]</scope>
    <source>
        <strain evidence="2 3">JCM 4542</strain>
    </source>
</reference>
<dbReference type="RefSeq" id="WP_344436885.1">
    <property type="nucleotide sequence ID" value="NZ_BAAASL010000015.1"/>
</dbReference>
<dbReference type="Proteomes" id="UP001500886">
    <property type="component" value="Unassembled WGS sequence"/>
</dbReference>
<feature type="transmembrane region" description="Helical" evidence="1">
    <location>
        <begin position="57"/>
        <end position="78"/>
    </location>
</feature>
<name>A0ABN3TXV6_9ACTN</name>
<feature type="transmembrane region" description="Helical" evidence="1">
    <location>
        <begin position="33"/>
        <end position="50"/>
    </location>
</feature>
<protein>
    <recommendedName>
        <fullName evidence="4">Integral membrane protein</fullName>
    </recommendedName>
</protein>
<keyword evidence="1" id="KW-0472">Membrane</keyword>
<organism evidence="2 3">
    <name type="scientific">Streptomyces luteosporeus</name>
    <dbReference type="NCBI Taxonomy" id="173856"/>
    <lineage>
        <taxon>Bacteria</taxon>
        <taxon>Bacillati</taxon>
        <taxon>Actinomycetota</taxon>
        <taxon>Actinomycetes</taxon>
        <taxon>Kitasatosporales</taxon>
        <taxon>Streptomycetaceae</taxon>
        <taxon>Streptomyces</taxon>
    </lineage>
</organism>
<gene>
    <name evidence="2" type="ORF">GCM10010315_41520</name>
</gene>
<evidence type="ECO:0000313" key="2">
    <source>
        <dbReference type="EMBL" id="GAA2720644.1"/>
    </source>
</evidence>
<keyword evidence="3" id="KW-1185">Reference proteome</keyword>
<comment type="caution">
    <text evidence="2">The sequence shown here is derived from an EMBL/GenBank/DDBJ whole genome shotgun (WGS) entry which is preliminary data.</text>
</comment>
<proteinExistence type="predicted"/>